<dbReference type="PANTHER" id="PTHR34849:SF1">
    <property type="entry name" value="SLR0770 PROTEIN"/>
    <property type="match status" value="1"/>
</dbReference>
<proteinExistence type="predicted"/>
<protein>
    <submittedName>
        <fullName evidence="1">DUF433 domain-containing protein</fullName>
    </submittedName>
</protein>
<dbReference type="Pfam" id="PF04255">
    <property type="entry name" value="DUF433"/>
    <property type="match status" value="1"/>
</dbReference>
<dbReference type="InterPro" id="IPR009057">
    <property type="entry name" value="Homeodomain-like_sf"/>
</dbReference>
<sequence length="113" mass="12754">MATLADISTLITIDPNHDGGRAVITGTRTSVRRIAGLYNQGNNAEEIARRLSHLTIAQIYAALTYYHANREEIDQDIAAEQIAYEQLAKQHYQSAKKMTKIRLYLDEDTMDSK</sequence>
<dbReference type="RefSeq" id="WP_190876956.1">
    <property type="nucleotide sequence ID" value="NZ_CP159837.1"/>
</dbReference>
<dbReference type="PANTHER" id="PTHR34849">
    <property type="entry name" value="SSL5025 PROTEIN"/>
    <property type="match status" value="1"/>
</dbReference>
<dbReference type="EMBL" id="CP159837">
    <property type="protein sequence ID" value="XCM38813.1"/>
    <property type="molecule type" value="Genomic_DNA"/>
</dbReference>
<evidence type="ECO:0000313" key="1">
    <source>
        <dbReference type="EMBL" id="XCM38813.1"/>
    </source>
</evidence>
<organism evidence="1">
    <name type="scientific">Planktothricoides raciborskii GIHE-MW2</name>
    <dbReference type="NCBI Taxonomy" id="2792601"/>
    <lineage>
        <taxon>Bacteria</taxon>
        <taxon>Bacillati</taxon>
        <taxon>Cyanobacteriota</taxon>
        <taxon>Cyanophyceae</taxon>
        <taxon>Oscillatoriophycideae</taxon>
        <taxon>Oscillatoriales</taxon>
        <taxon>Oscillatoriaceae</taxon>
        <taxon>Planktothricoides</taxon>
    </lineage>
</organism>
<dbReference type="Gene3D" id="1.10.10.10">
    <property type="entry name" value="Winged helix-like DNA-binding domain superfamily/Winged helix DNA-binding domain"/>
    <property type="match status" value="1"/>
</dbReference>
<reference evidence="1" key="1">
    <citation type="submission" date="2024-07" db="EMBL/GenBank/DDBJ databases">
        <authorList>
            <person name="Kim Y.J."/>
            <person name="Jeong J.Y."/>
        </authorList>
    </citation>
    <scope>NUCLEOTIDE SEQUENCE</scope>
    <source>
        <strain evidence="1">GIHE-MW2</strain>
    </source>
</reference>
<dbReference type="InterPro" id="IPR036388">
    <property type="entry name" value="WH-like_DNA-bd_sf"/>
</dbReference>
<name>A0AAU8JL31_9CYAN</name>
<dbReference type="SUPFAM" id="SSF46689">
    <property type="entry name" value="Homeodomain-like"/>
    <property type="match status" value="1"/>
</dbReference>
<gene>
    <name evidence="1" type="ORF">ABWT76_001687</name>
</gene>
<dbReference type="AlphaFoldDB" id="A0AAU8JL31"/>
<dbReference type="InterPro" id="IPR007367">
    <property type="entry name" value="DUF433"/>
</dbReference>
<accession>A0AAU8JL31</accession>